<name>A0A4Q7N7T2_9BURK</name>
<dbReference type="AlphaFoldDB" id="A0A4Q7N7T2"/>
<proteinExistence type="predicted"/>
<evidence type="ECO:0000313" key="2">
    <source>
        <dbReference type="Proteomes" id="UP000292445"/>
    </source>
</evidence>
<reference evidence="1 2" key="1">
    <citation type="submission" date="2019-02" db="EMBL/GenBank/DDBJ databases">
        <title>Genomic Encyclopedia of Type Strains, Phase IV (KMG-IV): sequencing the most valuable type-strain genomes for metagenomic binning, comparative biology and taxonomic classification.</title>
        <authorList>
            <person name="Goeker M."/>
        </authorList>
    </citation>
    <scope>NUCLEOTIDE SEQUENCE [LARGE SCALE GENOMIC DNA]</scope>
    <source>
        <strain evidence="1 2">K24</strain>
    </source>
</reference>
<organism evidence="1 2">
    <name type="scientific">Pigmentiphaga kullae</name>
    <dbReference type="NCBI Taxonomy" id="151784"/>
    <lineage>
        <taxon>Bacteria</taxon>
        <taxon>Pseudomonadati</taxon>
        <taxon>Pseudomonadota</taxon>
        <taxon>Betaproteobacteria</taxon>
        <taxon>Burkholderiales</taxon>
        <taxon>Alcaligenaceae</taxon>
        <taxon>Pigmentiphaga</taxon>
    </lineage>
</organism>
<dbReference type="Proteomes" id="UP000292445">
    <property type="component" value="Unassembled WGS sequence"/>
</dbReference>
<sequence length="51" mass="5166">MLRFLLKTTGPLLAAFCVACTPAPRSPSGSAQSGNGISVYGTIDAGVVVNR</sequence>
<dbReference type="EMBL" id="SGXC01000003">
    <property type="protein sequence ID" value="RZS78125.1"/>
    <property type="molecule type" value="Genomic_DNA"/>
</dbReference>
<gene>
    <name evidence="1" type="ORF">EV675_4766</name>
</gene>
<comment type="caution">
    <text evidence="1">The sequence shown here is derived from an EMBL/GenBank/DDBJ whole genome shotgun (WGS) entry which is preliminary data.</text>
</comment>
<accession>A0A4Q7N7T2</accession>
<protein>
    <submittedName>
        <fullName evidence="1">Uncharacterized protein</fullName>
    </submittedName>
</protein>
<keyword evidence="2" id="KW-1185">Reference proteome</keyword>
<evidence type="ECO:0000313" key="1">
    <source>
        <dbReference type="EMBL" id="RZS78125.1"/>
    </source>
</evidence>
<dbReference type="RefSeq" id="WP_165404745.1">
    <property type="nucleotide sequence ID" value="NZ_SGXC01000003.1"/>
</dbReference>